<keyword evidence="8" id="KW-0418">Kinase</keyword>
<evidence type="ECO:0000256" key="11">
    <source>
        <dbReference type="PROSITE-ProRule" id="PRU00421"/>
    </source>
</evidence>
<comment type="caution">
    <text evidence="16">The sequence shown here is derived from an EMBL/GenBank/DDBJ whole genome shotgun (WGS) entry which is preliminary data.</text>
</comment>
<dbReference type="InterPro" id="IPR018113">
    <property type="entry name" value="PTrfase_EIIB_Cys"/>
</dbReference>
<dbReference type="InterPro" id="IPR013013">
    <property type="entry name" value="PTS_EIIC_1"/>
</dbReference>
<feature type="transmembrane region" description="Helical" evidence="12">
    <location>
        <begin position="152"/>
        <end position="174"/>
    </location>
</feature>
<dbReference type="PROSITE" id="PS51098">
    <property type="entry name" value="PTS_EIIB_TYPE_1"/>
    <property type="match status" value="1"/>
</dbReference>
<dbReference type="CDD" id="cd00212">
    <property type="entry name" value="PTS_IIB_glc"/>
    <property type="match status" value="1"/>
</dbReference>
<feature type="transmembrane region" description="Helical" evidence="12">
    <location>
        <begin position="240"/>
        <end position="266"/>
    </location>
</feature>
<dbReference type="InterPro" id="IPR036878">
    <property type="entry name" value="Glu_permease_IIB"/>
</dbReference>
<dbReference type="RefSeq" id="WP_040381391.1">
    <property type="nucleotide sequence ID" value="NZ_JBBMFM010000057.1"/>
</dbReference>
<evidence type="ECO:0000256" key="2">
    <source>
        <dbReference type="ARBA" id="ARBA00022448"/>
    </source>
</evidence>
<accession>A0ABV1D8I2</accession>
<dbReference type="PROSITE" id="PS01035">
    <property type="entry name" value="PTS_EIIB_TYPE_1_CYS"/>
    <property type="match status" value="1"/>
</dbReference>
<keyword evidence="7 12" id="KW-0812">Transmembrane</keyword>
<evidence type="ECO:0000256" key="1">
    <source>
        <dbReference type="ARBA" id="ARBA00004651"/>
    </source>
</evidence>
<evidence type="ECO:0000259" key="15">
    <source>
        <dbReference type="PROSITE" id="PS51103"/>
    </source>
</evidence>
<dbReference type="Pfam" id="PF00367">
    <property type="entry name" value="PTS_EIIB"/>
    <property type="match status" value="1"/>
</dbReference>
<evidence type="ECO:0000256" key="10">
    <source>
        <dbReference type="ARBA" id="ARBA00023136"/>
    </source>
</evidence>
<keyword evidence="4" id="KW-0762">Sugar transport</keyword>
<feature type="active site" description="Phosphocysteine intermediate; for EIIB activity" evidence="11">
    <location>
        <position position="32"/>
    </location>
</feature>
<keyword evidence="5" id="KW-0808">Transferase</keyword>
<dbReference type="PROSITE" id="PS00371">
    <property type="entry name" value="PTS_EIIA_TYPE_1_HIS"/>
    <property type="match status" value="1"/>
</dbReference>
<keyword evidence="3" id="KW-1003">Cell membrane</keyword>
<dbReference type="Pfam" id="PF02378">
    <property type="entry name" value="PTS_EIIC"/>
    <property type="match status" value="1"/>
</dbReference>
<proteinExistence type="predicted"/>
<dbReference type="InterPro" id="IPR003352">
    <property type="entry name" value="PTS_EIIC"/>
</dbReference>
<keyword evidence="9 12" id="KW-1133">Transmembrane helix</keyword>
<dbReference type="EMBL" id="JBBMFM010000057">
    <property type="protein sequence ID" value="MEQ2426315.1"/>
    <property type="molecule type" value="Genomic_DNA"/>
</dbReference>
<keyword evidence="17" id="KW-1185">Reference proteome</keyword>
<sequence>MVKKKNLNYDEVAKNIIANIGGKENINSVRHCITRVRFRLKDESKADDGIVKNLEGVLSVVHGGGEYMTVIGDAVEDVYDAVCVQLGMQDGAGSEAEAEEEKKVNPAMRVLNMIVGAVLPCLNMICAGGIIKGLQTVLQMTGMIPSGSGLDLIINAMGDAIFFFLPVFLGMNLAKTLKGDGFLGALIGAILCYPTINGVNLELFGHTINATYTSSFLPVIAVTAVAIPLARWLNKYIPKVVANFVTPVITLAVVIPFGFTLIGPAVNLAGSLVNTGITALLDTVPLLAGIIFSALYQVMVLFGIHTALTSFSFMSLLEGNPDAVMAMSCLVCFAQTGVVLGIYCKTRDRKLKSIALPAFISGLFGITEPAIYGVTLPRIKMFVLSCAGAGITGAIIMLTGTKMYSFGLGVFAVLGMVNPEAPNFIPPLLAVVVPFVVSFMLAYVLHKDEAVPASDSAQITPGSETAVHEKLIIESPVPGKVVSISQVPDETFSSGILGKGFAVEPSEGKVYAPFDGTCVTIFETLHAMGLESSNGVSLLIHVGLETVGLNGKPFKAHVGNGDKIKKGQLLLEFDIDGIKAAGCPVITPVLVANESEVGKVAIENDKIVIGG</sequence>
<feature type="transmembrane region" description="Helical" evidence="12">
    <location>
        <begin position="110"/>
        <end position="132"/>
    </location>
</feature>
<evidence type="ECO:0000313" key="17">
    <source>
        <dbReference type="Proteomes" id="UP001454086"/>
    </source>
</evidence>
<dbReference type="InterPro" id="IPR011055">
    <property type="entry name" value="Dup_hybrid_motif"/>
</dbReference>
<dbReference type="PROSITE" id="PS51093">
    <property type="entry name" value="PTS_EIIA_TYPE_1"/>
    <property type="match status" value="1"/>
</dbReference>
<evidence type="ECO:0000256" key="9">
    <source>
        <dbReference type="ARBA" id="ARBA00022989"/>
    </source>
</evidence>
<feature type="transmembrane region" description="Helical" evidence="12">
    <location>
        <begin position="323"/>
        <end position="342"/>
    </location>
</feature>
<feature type="transmembrane region" description="Helical" evidence="12">
    <location>
        <begin position="286"/>
        <end position="311"/>
    </location>
</feature>
<evidence type="ECO:0000256" key="4">
    <source>
        <dbReference type="ARBA" id="ARBA00022597"/>
    </source>
</evidence>
<dbReference type="Gene3D" id="3.30.1360.60">
    <property type="entry name" value="Glucose permease domain IIB"/>
    <property type="match status" value="1"/>
</dbReference>
<gene>
    <name evidence="16" type="ORF">WMQ36_15165</name>
</gene>
<organism evidence="16 17">
    <name type="scientific">Enterocloster hominis</name>
    <name type="common">ex Hitch et al. 2024</name>
    <dbReference type="NCBI Taxonomy" id="1917870"/>
    <lineage>
        <taxon>Bacteria</taxon>
        <taxon>Bacillati</taxon>
        <taxon>Bacillota</taxon>
        <taxon>Clostridia</taxon>
        <taxon>Lachnospirales</taxon>
        <taxon>Lachnospiraceae</taxon>
        <taxon>Enterocloster</taxon>
    </lineage>
</organism>
<evidence type="ECO:0000256" key="3">
    <source>
        <dbReference type="ARBA" id="ARBA00022475"/>
    </source>
</evidence>
<evidence type="ECO:0000256" key="8">
    <source>
        <dbReference type="ARBA" id="ARBA00022777"/>
    </source>
</evidence>
<keyword evidence="6" id="KW-0598">Phosphotransferase system</keyword>
<evidence type="ECO:0000256" key="12">
    <source>
        <dbReference type="SAM" id="Phobius"/>
    </source>
</evidence>
<feature type="domain" description="PTS EIIB type-1" evidence="14">
    <location>
        <begin position="10"/>
        <end position="92"/>
    </location>
</feature>
<evidence type="ECO:0000313" key="16">
    <source>
        <dbReference type="EMBL" id="MEQ2426315.1"/>
    </source>
</evidence>
<keyword evidence="10 12" id="KW-0472">Membrane</keyword>
<evidence type="ECO:0000256" key="6">
    <source>
        <dbReference type="ARBA" id="ARBA00022683"/>
    </source>
</evidence>
<name>A0ABV1D8I2_9FIRM</name>
<evidence type="ECO:0000256" key="7">
    <source>
        <dbReference type="ARBA" id="ARBA00022692"/>
    </source>
</evidence>
<dbReference type="InterPro" id="IPR050558">
    <property type="entry name" value="PTS_Sugar-Specific_Components"/>
</dbReference>
<dbReference type="Gene3D" id="2.70.70.10">
    <property type="entry name" value="Glucose Permease (Domain IIA)"/>
    <property type="match status" value="1"/>
</dbReference>
<dbReference type="Proteomes" id="UP001454086">
    <property type="component" value="Unassembled WGS sequence"/>
</dbReference>
<feature type="transmembrane region" description="Helical" evidence="12">
    <location>
        <begin position="424"/>
        <end position="445"/>
    </location>
</feature>
<keyword evidence="2" id="KW-0813">Transport</keyword>
<evidence type="ECO:0000259" key="14">
    <source>
        <dbReference type="PROSITE" id="PS51098"/>
    </source>
</evidence>
<dbReference type="NCBIfam" id="TIGR00830">
    <property type="entry name" value="PTBA"/>
    <property type="match status" value="1"/>
</dbReference>
<reference evidence="16 17" key="1">
    <citation type="submission" date="2024-03" db="EMBL/GenBank/DDBJ databases">
        <title>Human intestinal bacterial collection.</title>
        <authorList>
            <person name="Pauvert C."/>
            <person name="Hitch T.C.A."/>
            <person name="Clavel T."/>
        </authorList>
    </citation>
    <scope>NUCLEOTIDE SEQUENCE [LARGE SCALE GENOMIC DNA]</scope>
    <source>
        <strain evidence="16 17">CLA-SR-H021</strain>
    </source>
</reference>
<comment type="subcellular location">
    <subcellularLocation>
        <location evidence="1">Cell membrane</location>
        <topology evidence="1">Multi-pass membrane protein</topology>
    </subcellularLocation>
</comment>
<dbReference type="SUPFAM" id="SSF55604">
    <property type="entry name" value="Glucose permease domain IIB"/>
    <property type="match status" value="1"/>
</dbReference>
<evidence type="ECO:0000259" key="13">
    <source>
        <dbReference type="PROSITE" id="PS51093"/>
    </source>
</evidence>
<dbReference type="InterPro" id="IPR001127">
    <property type="entry name" value="PTS_EIIA_1_perm"/>
</dbReference>
<feature type="transmembrane region" description="Helical" evidence="12">
    <location>
        <begin position="181"/>
        <end position="196"/>
    </location>
</feature>
<dbReference type="Pfam" id="PF00358">
    <property type="entry name" value="PTS_EIIA_1"/>
    <property type="match status" value="1"/>
</dbReference>
<feature type="transmembrane region" description="Helical" evidence="12">
    <location>
        <begin position="381"/>
        <end position="404"/>
    </location>
</feature>
<dbReference type="PANTHER" id="PTHR30175">
    <property type="entry name" value="PHOSPHOTRANSFERASE SYSTEM TRANSPORT PROTEIN"/>
    <property type="match status" value="1"/>
</dbReference>
<feature type="domain" description="PTS EIIA type-1" evidence="13">
    <location>
        <begin position="489"/>
        <end position="593"/>
    </location>
</feature>
<feature type="domain" description="PTS EIIC type-1" evidence="15">
    <location>
        <begin position="125"/>
        <end position="457"/>
    </location>
</feature>
<protein>
    <submittedName>
        <fullName evidence="16">Glucose PTS transporter subunit IIA</fullName>
    </submittedName>
</protein>
<feature type="transmembrane region" description="Helical" evidence="12">
    <location>
        <begin position="216"/>
        <end position="233"/>
    </location>
</feature>
<evidence type="ECO:0000256" key="5">
    <source>
        <dbReference type="ARBA" id="ARBA00022679"/>
    </source>
</evidence>
<dbReference type="PROSITE" id="PS51103">
    <property type="entry name" value="PTS_EIIC_TYPE_1"/>
    <property type="match status" value="1"/>
</dbReference>
<dbReference type="InterPro" id="IPR001996">
    <property type="entry name" value="PTS_IIB_1"/>
</dbReference>
<dbReference type="PANTHER" id="PTHR30175:SF1">
    <property type="entry name" value="PTS SYSTEM ARBUTIN-, CELLOBIOSE-, AND SALICIN-SPECIFIC EIIBC COMPONENT-RELATED"/>
    <property type="match status" value="1"/>
</dbReference>
<feature type="transmembrane region" description="Helical" evidence="12">
    <location>
        <begin position="354"/>
        <end position="374"/>
    </location>
</feature>
<dbReference type="SUPFAM" id="SSF51261">
    <property type="entry name" value="Duplicated hybrid motif"/>
    <property type="match status" value="1"/>
</dbReference>